<sequence>MQKLLKVGYTGFWSGDFGETPKIKDDQGVPIFIIPSALDIQTVIEKRDTKRRQEQKQYDNAMAKIKAKKKPTFGQGKTLENARLLHYEFENDLDDYVIEDEGQVPICSLACIDESKTINTYNLSYKMQDGNEIQENLLKFRPFSHGFMVCTDFKSYRSGAYKCTKGQLKKGQAVLLVGWDIWHQVKI</sequence>
<gene>
    <name evidence="1" type="ORF">EZS28_026487</name>
</gene>
<reference evidence="1 2" key="1">
    <citation type="submission" date="2019-03" db="EMBL/GenBank/DDBJ databases">
        <title>Single cell metagenomics reveals metabolic interactions within the superorganism composed of flagellate Streblomastix strix and complex community of Bacteroidetes bacteria on its surface.</title>
        <authorList>
            <person name="Treitli S.C."/>
            <person name="Kolisko M."/>
            <person name="Husnik F."/>
            <person name="Keeling P."/>
            <person name="Hampl V."/>
        </authorList>
    </citation>
    <scope>NUCLEOTIDE SEQUENCE [LARGE SCALE GENOMIC DNA]</scope>
    <source>
        <strain evidence="1">ST1C</strain>
    </source>
</reference>
<organism evidence="1 2">
    <name type="scientific">Streblomastix strix</name>
    <dbReference type="NCBI Taxonomy" id="222440"/>
    <lineage>
        <taxon>Eukaryota</taxon>
        <taxon>Metamonada</taxon>
        <taxon>Preaxostyla</taxon>
        <taxon>Oxymonadida</taxon>
        <taxon>Streblomastigidae</taxon>
        <taxon>Streblomastix</taxon>
    </lineage>
</organism>
<evidence type="ECO:0000313" key="2">
    <source>
        <dbReference type="Proteomes" id="UP000324800"/>
    </source>
</evidence>
<dbReference type="Gene3D" id="3.90.70.10">
    <property type="entry name" value="Cysteine proteinases"/>
    <property type="match status" value="1"/>
</dbReference>
<evidence type="ECO:0000313" key="1">
    <source>
        <dbReference type="EMBL" id="KAA6377985.1"/>
    </source>
</evidence>
<dbReference type="AlphaFoldDB" id="A0A5J4V7A1"/>
<dbReference type="EMBL" id="SNRW01009449">
    <property type="protein sequence ID" value="KAA6377985.1"/>
    <property type="molecule type" value="Genomic_DNA"/>
</dbReference>
<dbReference type="Proteomes" id="UP000324800">
    <property type="component" value="Unassembled WGS sequence"/>
</dbReference>
<dbReference type="SUPFAM" id="SSF54001">
    <property type="entry name" value="Cysteine proteinases"/>
    <property type="match status" value="1"/>
</dbReference>
<comment type="caution">
    <text evidence="1">The sequence shown here is derived from an EMBL/GenBank/DDBJ whole genome shotgun (WGS) entry which is preliminary data.</text>
</comment>
<name>A0A5J4V7A1_9EUKA</name>
<accession>A0A5J4V7A1</accession>
<protein>
    <submittedName>
        <fullName evidence="1">Uncharacterized protein</fullName>
    </submittedName>
</protein>
<dbReference type="InterPro" id="IPR038765">
    <property type="entry name" value="Papain-like_cys_pep_sf"/>
</dbReference>
<proteinExistence type="predicted"/>